<dbReference type="Proteomes" id="UP001488838">
    <property type="component" value="Unassembled WGS sequence"/>
</dbReference>
<evidence type="ECO:0000256" key="10">
    <source>
        <dbReference type="ARBA" id="ARBA00023224"/>
    </source>
</evidence>
<evidence type="ECO:0000256" key="6">
    <source>
        <dbReference type="ARBA" id="ARBA00022989"/>
    </source>
</evidence>
<dbReference type="InterPro" id="IPR000276">
    <property type="entry name" value="GPCR_Rhodpsn"/>
</dbReference>
<dbReference type="PANTHER" id="PTHR26453">
    <property type="entry name" value="OLFACTORY RECEPTOR"/>
    <property type="match status" value="1"/>
</dbReference>
<proteinExistence type="inferred from homology"/>
<keyword evidence="10 11" id="KW-0807">Transducer</keyword>
<evidence type="ECO:0000256" key="12">
    <source>
        <dbReference type="RuleBase" id="RU363047"/>
    </source>
</evidence>
<feature type="domain" description="G-protein coupled receptors family 1 profile" evidence="13">
    <location>
        <begin position="342"/>
        <end position="372"/>
    </location>
</feature>
<comment type="caution">
    <text evidence="14">The sequence shown here is derived from an EMBL/GenBank/DDBJ whole genome shotgun (WGS) entry which is preliminary data.</text>
</comment>
<evidence type="ECO:0000256" key="4">
    <source>
        <dbReference type="ARBA" id="ARBA00022692"/>
    </source>
</evidence>
<feature type="transmembrane region" description="Helical" evidence="12">
    <location>
        <begin position="224"/>
        <end position="245"/>
    </location>
</feature>
<evidence type="ECO:0000256" key="1">
    <source>
        <dbReference type="ARBA" id="ARBA00004651"/>
    </source>
</evidence>
<dbReference type="FunFam" id="1.20.1070.10:FF:000005">
    <property type="entry name" value="Olfactory receptor"/>
    <property type="match status" value="1"/>
</dbReference>
<evidence type="ECO:0000313" key="14">
    <source>
        <dbReference type="EMBL" id="KAK7821382.1"/>
    </source>
</evidence>
<evidence type="ECO:0000313" key="15">
    <source>
        <dbReference type="Proteomes" id="UP001488838"/>
    </source>
</evidence>
<keyword evidence="2 12" id="KW-1003">Cell membrane</keyword>
<evidence type="ECO:0000256" key="7">
    <source>
        <dbReference type="ARBA" id="ARBA00023040"/>
    </source>
</evidence>
<feature type="transmembrane region" description="Helical" evidence="12">
    <location>
        <begin position="122"/>
        <end position="144"/>
    </location>
</feature>
<dbReference type="AlphaFoldDB" id="A0AAW0J3T3"/>
<dbReference type="GO" id="GO:0005886">
    <property type="term" value="C:plasma membrane"/>
    <property type="evidence" value="ECO:0007669"/>
    <property type="project" value="UniProtKB-SubCell"/>
</dbReference>
<keyword evidence="6 12" id="KW-1133">Transmembrane helix</keyword>
<feature type="transmembrane region" description="Helical" evidence="12">
    <location>
        <begin position="164"/>
        <end position="182"/>
    </location>
</feature>
<feature type="transmembrane region" description="Helical" evidence="12">
    <location>
        <begin position="266"/>
        <end position="284"/>
    </location>
</feature>
<dbReference type="Gene3D" id="1.20.1070.10">
    <property type="entry name" value="Rhodopsin 7-helix transmembrane proteins"/>
    <property type="match status" value="2"/>
</dbReference>
<reference evidence="14 15" key="1">
    <citation type="journal article" date="2023" name="bioRxiv">
        <title>Conserved and derived expression patterns and positive selection on dental genes reveal complex evolutionary context of ever-growing rodent molars.</title>
        <authorList>
            <person name="Calamari Z.T."/>
            <person name="Song A."/>
            <person name="Cohen E."/>
            <person name="Akter M."/>
            <person name="Roy R.D."/>
            <person name="Hallikas O."/>
            <person name="Christensen M.M."/>
            <person name="Li P."/>
            <person name="Marangoni P."/>
            <person name="Jernvall J."/>
            <person name="Klein O.D."/>
        </authorList>
    </citation>
    <scope>NUCLEOTIDE SEQUENCE [LARGE SCALE GENOMIC DNA]</scope>
    <source>
        <strain evidence="14">V071</strain>
    </source>
</reference>
<feature type="transmembrane region" description="Helical" evidence="12">
    <location>
        <begin position="50"/>
        <end position="72"/>
    </location>
</feature>
<evidence type="ECO:0000256" key="9">
    <source>
        <dbReference type="ARBA" id="ARBA00023170"/>
    </source>
</evidence>
<dbReference type="PROSITE" id="PS50262">
    <property type="entry name" value="G_PROTEIN_RECEP_F1_2"/>
    <property type="match status" value="2"/>
</dbReference>
<keyword evidence="3 12" id="KW-0716">Sensory transduction</keyword>
<dbReference type="InterPro" id="IPR017452">
    <property type="entry name" value="GPCR_Rhodpsn_7TM"/>
</dbReference>
<dbReference type="Pfam" id="PF13853">
    <property type="entry name" value="7tm_4"/>
    <property type="match status" value="1"/>
</dbReference>
<protein>
    <recommendedName>
        <fullName evidence="12">Olfactory receptor</fullName>
    </recommendedName>
</protein>
<evidence type="ECO:0000256" key="5">
    <source>
        <dbReference type="ARBA" id="ARBA00022725"/>
    </source>
</evidence>
<keyword evidence="15" id="KW-1185">Reference proteome</keyword>
<dbReference type="SUPFAM" id="SSF81321">
    <property type="entry name" value="Family A G protein-coupled receptor-like"/>
    <property type="match status" value="2"/>
</dbReference>
<comment type="similarity">
    <text evidence="11">Belongs to the G-protein coupled receptor 1 family.</text>
</comment>
<feature type="transmembrane region" description="Helical" evidence="12">
    <location>
        <begin position="326"/>
        <end position="350"/>
    </location>
</feature>
<accession>A0AAW0J3T3</accession>
<dbReference type="InterPro" id="IPR000725">
    <property type="entry name" value="Olfact_rcpt"/>
</dbReference>
<evidence type="ECO:0000256" key="8">
    <source>
        <dbReference type="ARBA" id="ARBA00023136"/>
    </source>
</evidence>
<feature type="non-terminal residue" evidence="14">
    <location>
        <position position="372"/>
    </location>
</feature>
<evidence type="ECO:0000256" key="2">
    <source>
        <dbReference type="ARBA" id="ARBA00022475"/>
    </source>
</evidence>
<feature type="domain" description="G-protein coupled receptors family 1 profile" evidence="13">
    <location>
        <begin position="65"/>
        <end position="314"/>
    </location>
</feature>
<keyword evidence="8 12" id="KW-0472">Membrane</keyword>
<dbReference type="GO" id="GO:0004930">
    <property type="term" value="F:G protein-coupled receptor activity"/>
    <property type="evidence" value="ECO:0007669"/>
    <property type="project" value="UniProtKB-KW"/>
</dbReference>
<organism evidence="14 15">
    <name type="scientific">Myodes glareolus</name>
    <name type="common">Bank vole</name>
    <name type="synonym">Clethrionomys glareolus</name>
    <dbReference type="NCBI Taxonomy" id="447135"/>
    <lineage>
        <taxon>Eukaryota</taxon>
        <taxon>Metazoa</taxon>
        <taxon>Chordata</taxon>
        <taxon>Craniata</taxon>
        <taxon>Vertebrata</taxon>
        <taxon>Euteleostomi</taxon>
        <taxon>Mammalia</taxon>
        <taxon>Eutheria</taxon>
        <taxon>Euarchontoglires</taxon>
        <taxon>Glires</taxon>
        <taxon>Rodentia</taxon>
        <taxon>Myomorpha</taxon>
        <taxon>Muroidea</taxon>
        <taxon>Cricetidae</taxon>
        <taxon>Arvicolinae</taxon>
        <taxon>Myodes</taxon>
    </lineage>
</organism>
<dbReference type="PRINTS" id="PR00237">
    <property type="entry name" value="GPCRRHODOPSN"/>
</dbReference>
<keyword evidence="4 11" id="KW-0812">Transmembrane</keyword>
<comment type="subcellular location">
    <subcellularLocation>
        <location evidence="1 12">Cell membrane</location>
        <topology evidence="1 12">Multi-pass membrane protein</topology>
    </subcellularLocation>
</comment>
<name>A0AAW0J3T3_MYOGA</name>
<dbReference type="PROSITE" id="PS00237">
    <property type="entry name" value="G_PROTEIN_RECEP_F1_1"/>
    <property type="match status" value="1"/>
</dbReference>
<evidence type="ECO:0000256" key="11">
    <source>
        <dbReference type="RuleBase" id="RU000688"/>
    </source>
</evidence>
<sequence length="372" mass="41517">MEWKLCEGRRHFVMPHNARRRCTEMGTANDSIFSHFILVGFSDRPQLEKVLFAVILPAYLLTLLGNSTIILVSRLDPHLHTPMYFFLTHLSFLDLSFTSSSIPQLLYNLSGQDKTISYVGCALQLVLFLGLGGVECLLLAVMAYDRFVAVCKPLHYMVIMSPKLCVGLVSLAWGCGVANSLAMSPVTLSLPRCGRRRVDHFLCEMPALIRMACVNTAAVEGTVFVLAIGIVLSPLVFILISYGYIVRAVLQIRSAAGRQKAFNTCGSHLTVVSLFYGNIIYMYMQPGNSSSQDQGKFLTLFYNIVTPLLNPLIYTLRNKEYGQMDALLFTVITILFAVALIGNITLVLLIRLDRRLHTPMYFLLSQLSIIDI</sequence>
<gene>
    <name evidence="14" type="ORF">U0070_015848</name>
</gene>
<dbReference type="EMBL" id="JBBHLL010000065">
    <property type="protein sequence ID" value="KAK7821382.1"/>
    <property type="molecule type" value="Genomic_DNA"/>
</dbReference>
<feature type="transmembrane region" description="Helical" evidence="12">
    <location>
        <begin position="296"/>
        <end position="314"/>
    </location>
</feature>
<evidence type="ECO:0000256" key="3">
    <source>
        <dbReference type="ARBA" id="ARBA00022606"/>
    </source>
</evidence>
<keyword evidence="5 12" id="KW-0552">Olfaction</keyword>
<dbReference type="CDD" id="cd15434">
    <property type="entry name" value="7tmA_OR2W-like"/>
    <property type="match status" value="1"/>
</dbReference>
<feature type="transmembrane region" description="Helical" evidence="12">
    <location>
        <begin position="84"/>
        <end position="102"/>
    </location>
</feature>
<evidence type="ECO:0000259" key="13">
    <source>
        <dbReference type="PROSITE" id="PS50262"/>
    </source>
</evidence>
<dbReference type="PRINTS" id="PR00245">
    <property type="entry name" value="OLFACTORYR"/>
</dbReference>
<keyword evidence="9 11" id="KW-0675">Receptor</keyword>
<dbReference type="GO" id="GO:0004984">
    <property type="term" value="F:olfactory receptor activity"/>
    <property type="evidence" value="ECO:0007669"/>
    <property type="project" value="InterPro"/>
</dbReference>
<keyword evidence="7 11" id="KW-0297">G-protein coupled receptor</keyword>